<accession>A0A2U1QH55</accession>
<evidence type="ECO:0000256" key="1">
    <source>
        <dbReference type="SAM" id="MobiDB-lite"/>
    </source>
</evidence>
<dbReference type="OrthoDB" id="1930718at2759"/>
<protein>
    <submittedName>
        <fullName evidence="2">Uncharacterized protein</fullName>
    </submittedName>
</protein>
<keyword evidence="3" id="KW-1185">Reference proteome</keyword>
<name>A0A2U1QH55_ARTAN</name>
<dbReference type="Proteomes" id="UP000245207">
    <property type="component" value="Unassembled WGS sequence"/>
</dbReference>
<comment type="caution">
    <text evidence="2">The sequence shown here is derived from an EMBL/GenBank/DDBJ whole genome shotgun (WGS) entry which is preliminary data.</text>
</comment>
<organism evidence="2 3">
    <name type="scientific">Artemisia annua</name>
    <name type="common">Sweet wormwood</name>
    <dbReference type="NCBI Taxonomy" id="35608"/>
    <lineage>
        <taxon>Eukaryota</taxon>
        <taxon>Viridiplantae</taxon>
        <taxon>Streptophyta</taxon>
        <taxon>Embryophyta</taxon>
        <taxon>Tracheophyta</taxon>
        <taxon>Spermatophyta</taxon>
        <taxon>Magnoliopsida</taxon>
        <taxon>eudicotyledons</taxon>
        <taxon>Gunneridae</taxon>
        <taxon>Pentapetalae</taxon>
        <taxon>asterids</taxon>
        <taxon>campanulids</taxon>
        <taxon>Asterales</taxon>
        <taxon>Asteraceae</taxon>
        <taxon>Asteroideae</taxon>
        <taxon>Anthemideae</taxon>
        <taxon>Artemisiinae</taxon>
        <taxon>Artemisia</taxon>
    </lineage>
</organism>
<gene>
    <name evidence="2" type="ORF">CTI12_AA025470</name>
</gene>
<evidence type="ECO:0000313" key="3">
    <source>
        <dbReference type="Proteomes" id="UP000245207"/>
    </source>
</evidence>
<sequence length="132" mass="14491">MVKYSKENEKWIKEKTNDANPGADFIANDKYNHQLGRRESSTSEAIPLDSGINGKLGGPNGGEVSIDVPEKILIDDADDPIASIIDFTYANILDNIHDPALFQEKAILAPTNKIVDTINDHLLAKFPGEEMV</sequence>
<reference evidence="2 3" key="1">
    <citation type="journal article" date="2018" name="Mol. Plant">
        <title>The genome of Artemisia annua provides insight into the evolution of Asteraceae family and artemisinin biosynthesis.</title>
        <authorList>
            <person name="Shen Q."/>
            <person name="Zhang L."/>
            <person name="Liao Z."/>
            <person name="Wang S."/>
            <person name="Yan T."/>
            <person name="Shi P."/>
            <person name="Liu M."/>
            <person name="Fu X."/>
            <person name="Pan Q."/>
            <person name="Wang Y."/>
            <person name="Lv Z."/>
            <person name="Lu X."/>
            <person name="Zhang F."/>
            <person name="Jiang W."/>
            <person name="Ma Y."/>
            <person name="Chen M."/>
            <person name="Hao X."/>
            <person name="Li L."/>
            <person name="Tang Y."/>
            <person name="Lv G."/>
            <person name="Zhou Y."/>
            <person name="Sun X."/>
            <person name="Brodelius P.E."/>
            <person name="Rose J.K.C."/>
            <person name="Tang K."/>
        </authorList>
    </citation>
    <scope>NUCLEOTIDE SEQUENCE [LARGE SCALE GENOMIC DNA]</scope>
    <source>
        <strain evidence="3">cv. Huhao1</strain>
        <tissue evidence="2">Leaf</tissue>
    </source>
</reference>
<proteinExistence type="predicted"/>
<dbReference type="EMBL" id="PKPP01000127">
    <property type="protein sequence ID" value="PWA97340.1"/>
    <property type="molecule type" value="Genomic_DNA"/>
</dbReference>
<dbReference type="AlphaFoldDB" id="A0A2U1QH55"/>
<feature type="region of interest" description="Disordered" evidence="1">
    <location>
        <begin position="36"/>
        <end position="61"/>
    </location>
</feature>
<evidence type="ECO:0000313" key="2">
    <source>
        <dbReference type="EMBL" id="PWA97340.1"/>
    </source>
</evidence>
<dbReference type="STRING" id="35608.A0A2U1QH55"/>